<accession>A0ACB7EK25</accession>
<organism evidence="1 2">
    <name type="scientific">Nibea albiflora</name>
    <name type="common">Yellow drum</name>
    <name type="synonym">Corvina albiflora</name>
    <dbReference type="NCBI Taxonomy" id="240163"/>
    <lineage>
        <taxon>Eukaryota</taxon>
        <taxon>Metazoa</taxon>
        <taxon>Chordata</taxon>
        <taxon>Craniata</taxon>
        <taxon>Vertebrata</taxon>
        <taxon>Euteleostomi</taxon>
        <taxon>Actinopterygii</taxon>
        <taxon>Neopterygii</taxon>
        <taxon>Teleostei</taxon>
        <taxon>Neoteleostei</taxon>
        <taxon>Acanthomorphata</taxon>
        <taxon>Eupercaria</taxon>
        <taxon>Sciaenidae</taxon>
        <taxon>Nibea</taxon>
    </lineage>
</organism>
<evidence type="ECO:0000313" key="2">
    <source>
        <dbReference type="Proteomes" id="UP000805704"/>
    </source>
</evidence>
<protein>
    <submittedName>
        <fullName evidence="1">von Willebrand factor A domain-containing protein 5A</fullName>
    </submittedName>
</protein>
<name>A0ACB7EK25_NIBAL</name>
<reference evidence="1" key="1">
    <citation type="submission" date="2020-04" db="EMBL/GenBank/DDBJ databases">
        <title>A chromosome-scale assembly and high-density genetic map of the yellow drum (Nibea albiflora) genome.</title>
        <authorList>
            <person name="Xu D."/>
            <person name="Zhang W."/>
            <person name="Chen R."/>
            <person name="Tan P."/>
            <person name="Wang L."/>
            <person name="Song H."/>
            <person name="Tian L."/>
            <person name="Zhu Q."/>
            <person name="Wang B."/>
        </authorList>
    </citation>
    <scope>NUCLEOTIDE SEQUENCE</scope>
    <source>
        <strain evidence="1">ZJHYS-2018</strain>
    </source>
</reference>
<keyword evidence="2" id="KW-1185">Reference proteome</keyword>
<proteinExistence type="predicted"/>
<dbReference type="Proteomes" id="UP000805704">
    <property type="component" value="Chromosome 6"/>
</dbReference>
<evidence type="ECO:0000313" key="1">
    <source>
        <dbReference type="EMBL" id="KAG8002178.1"/>
    </source>
</evidence>
<feature type="non-terminal residue" evidence="1">
    <location>
        <position position="3195"/>
    </location>
</feature>
<sequence>MMVNRCGLLTANKAQVPLKSVEVELEVRDHVATLVSTLNYENKEDKPIEAVFVFPLPGDAAVCHFSATIGKTQIVAEVKEKQEAREEYDDALSSGQQAFLLEESEQSPDIFSLSVGSLPPGESASIRLEYVTELAVQADDGLRFCLPAVLNPRYQPRGSGGNEGPSVQVTSVPASLVPYSLSFSARVSSPRPVSKVESNCPLDPPQYLNTEQTQATVKLAAGHKFDRDVELLIYYKDAHQPSAVVEAGQTSAKPGTLMGDPVVMLSLYPEFPQAVMSSVASCGEFVFLLDRSGSMDCPTNNSKQEETRIGSARDTLLLLLKSLPMGCYFNIYSFGSSYEHIFPKSVEYSQKTMEEALKKVEGMKANLGGTEILKPLKHIYSQPCIQSQPRQLFVFTDGEVGNTKEVIDLVKKNSGSHRCFSFGIGEGASSALINGLAKEGGGHAQFITGTDRMQPKVMQSLRFALQPAVVDISVTWDLPKRVSVTVLSPPITALFQGQRSLIYAQLTGQSSEAAEGCVTVKYSLAGHPSQNQLHFSLKPAEDTGLTVHRLAARTLIRSLEMEERERRGEQDGGVKKKVVELSVQSGVSSAFTAFIAVNKGDGEAIQGPLVRRNVPTHPESMDESTEPQQTPRDPFLQLVSVQKASGCWVLDPALAAALGKTSKEVESPKPASVNQEVWATILALIWLHGFKMDAREEWELLAMKAVSWLRAQNVPLKSVEVELEVRDHVATLVSTLNYENKEDKPIEAVFVFPLPGDAAVCHFSATIGKTQIVAEVKEKQKAREEYDDALSSGQQAFLLEESEQSPDIFSLNVGSLPPGESASIRLEYVTELAVQADDGLRFCLPAVLNPRYQPQGSEGPSVQVTSVPASLVPYSLSFSARVSSPRPVSKVESNCPLDPPQYLNTEQTQATVKLAAGHKFDRDVELLIYYKDAHQPSAVVEAGQTSAKPGTLMGDPVVMLSLYPEFPQAVMSSVASCGEFVFLLDRSGSMDCPTNNSKRQETRIGSARDTLLLLLKSLPMGCYFNIYSFGSSYEHIFPKSVEYSQKTMEEALKKVEEMKANLGGTEILKPLKHIYSQPCIQSQPRQLFVFTDGEVGNTKEVIDLVKKNSGSHRCFSFGIGEGASSALINGLAKEGGGHAQFITGTDRMQPKVMQSLRFALQPAVVDISVTWDLPKGVSVTVLSPPITALFQGQRSLIYAQLTGQSSEAAEGCVTVKYSLAGHPSQNQLHFSLKPAEDTGLTVHRLAARTLIRSLEMEERERRGEQDGGVKKKVVELSVQSGVSSAFTAFIAVNKGDGEAIQGPLVRRNVPTPHVIRNSVGARGAAYSKEFIEVTPVDNDWEECYDSAGFMDVSTEPQQPPRDPFLQLVSVQKASGCWVLDPALAAALGKTSKEVNQEVWATILALIWLHGFKMDAREEWELLAMKAVSWLRAQNGGSMDVSDEPQQPPRDPFLQLVSVQKASGCWVLDPALAAALGKTSKEVNQEVWATILALIWLHGFKMDAREEWELLAMKAVSWLRAQNVPLKSVEVELEVRDHVATLVSTLNYENKEDKPIEAVFVFPLPGDAAVCHFSATIGKTQIVAEVKEKQKAREEYDDALSSGQQAFLLEESEQSPDIFSLNVGSLPPGESASIRLEYVTELAVQADDGLRFCLPAVLNPRYQPQGSEGPSVQVTSVPASLVPYSLSFSARVSSPRPVSKVESNCPLDPPQYLNTEQTQATVKLAAGHKFDRDVELLIYYKDAHQPSAVVEAGQTSAKPGTLMGDPVVMLSLYPEFPQAVMSSVASCGEFVFLLDRSGSMDCPTNNSKRQETRIGSARDTLLLLLKSLPMGCYFNIYSFGSSYEHIFPKSVEYSQKTMEEALKKVEEMKANLGGTEILKPLKHIYSQPCIQSQPRQLFVFTDGEVGNTKEVIDLVKKNSGSHRCFSFGIGEGASSALINGLAKEGGGHAQFITGTDRMQPKVMQSLRFALQPAVVDISVTWDLPKGVSVTVLSPPITALFQGQRSLIYAQLTGQSSEAAEGCVTVKYSLAGHPSQNQLHFSLKPAEDTGLTVHRLAARTLIRSLEMEERERRGEQDGGVKKKVVELSVQSGVSSAFTAFIAVNKGDGEAIQGPLVRRNVPTPPGSMDVRRAMIRGNMARCDPIPSSDLSYYVIRNSVAAYSKEFIEVTPVDNDWEECYDSAESMDESTEPQQTPRDPFLQLVSVQKASGCWVLDPALAAALGKTSKEVESPKPASVNQEVWATILALIWLHGFKMDAREEWELLAMKAVSWLRAQNGTMVNCCGLLTAQKEPVPLKSVEVELEVRDHVATLVSTLNYENKEDKPIEAVFVFPLPGDAAVCHFSATIGKTQIVAEVKEKQKAREEYDDALSSGQQAFLLEESEQSPDIFSLSVGSLPSGESASIRLEYVTELAVQADDGLRFCLPAVLNPRYQPRGSEGPSVQVTSVPASLVPYSLSFSARVSSPRPVSKVESNCPLDPLQYLNTEQTQATVKLAAGHKFDRDVELLIYYKDAHQPSAVVEAGQTSAKPGTLMGDPVVMLSLYPEFPQAVMSSVASCGEFVFLLDRSGSMDCPTNNSKRQETRIGSARDTLLLLLKSLPMGCYFNIYSFGSSYEHIFPKSVEYSQKTMEEALKKVEEMKANLGGTEILKPLKHIYSQPCIQSQPRQLFVFTDGEVGNTKEVIDLVKKEFRCFSFGIGEGASSALINGLAKEGGGHAQFITGTDRMQPKVMQSLRFALQPAVVDISVTWDLPKGVSVTVLSPPITALFQGQRSLIYAQLTGQSSEAAEGCVTVKYSLAGHPSQNQLHFSLKPAEDTGLTVHRLAARTLIRSLEMEERERRGEQDGGVKKKVVELSVQSGVSSAFTAFIAVNKGDGEAIQGPLVRRNVPTPPGSMDVRRAMIRGNMARCDPIPSSDLSYYVIRNSVAAYSKEFIEVTPVDNDWEECYDSAGFMDVSTEPQQPPRDPFLQLVSVQKASGCWVLDPALAAALGKTSKEVESPKPASVNQEVWATILALIWLHGFKMDAREEWELLAMKAVSWLRAQNGTMVNCCGLLTAQKEPVPLKSVEVELEVRDHVATLVSTLNYENKEDKPIEAVFVFPLPGDAAVCHFSATIGKTQIVAEVKEKQKAREEYDDALSSGQQAFLLEESEQSPDIFSLSVGSLPSGESASIRLEYVTELAVQADDGLRFCLPAVLNPR</sequence>
<gene>
    <name evidence="1" type="primary">VWA5A.2</name>
    <name evidence="1" type="ORF">GBF38_012559</name>
</gene>
<dbReference type="EMBL" id="CM024794">
    <property type="protein sequence ID" value="KAG8002178.1"/>
    <property type="molecule type" value="Genomic_DNA"/>
</dbReference>
<comment type="caution">
    <text evidence="1">The sequence shown here is derived from an EMBL/GenBank/DDBJ whole genome shotgun (WGS) entry which is preliminary data.</text>
</comment>